<dbReference type="EMBL" id="CAMXCT010001628">
    <property type="protein sequence ID" value="CAI3991768.1"/>
    <property type="molecule type" value="Genomic_DNA"/>
</dbReference>
<evidence type="ECO:0000256" key="1">
    <source>
        <dbReference type="SAM" id="MobiDB-lite"/>
    </source>
</evidence>
<dbReference type="EMBL" id="CAMXCT030001628">
    <property type="protein sequence ID" value="CAL4779080.1"/>
    <property type="molecule type" value="Genomic_DNA"/>
</dbReference>
<dbReference type="Proteomes" id="UP001152797">
    <property type="component" value="Unassembled WGS sequence"/>
</dbReference>
<dbReference type="AlphaFoldDB" id="A0A9P1CIU7"/>
<proteinExistence type="predicted"/>
<gene>
    <name evidence="2" type="ORF">C1SCF055_LOCUS18647</name>
</gene>
<reference evidence="3" key="2">
    <citation type="submission" date="2024-04" db="EMBL/GenBank/DDBJ databases">
        <authorList>
            <person name="Chen Y."/>
            <person name="Shah S."/>
            <person name="Dougan E. K."/>
            <person name="Thang M."/>
            <person name="Chan C."/>
        </authorList>
    </citation>
    <scope>NUCLEOTIDE SEQUENCE [LARGE SCALE GENOMIC DNA]</scope>
</reference>
<keyword evidence="4" id="KW-1185">Reference proteome</keyword>
<name>A0A9P1CIU7_9DINO</name>
<protein>
    <submittedName>
        <fullName evidence="2">Uncharacterized protein</fullName>
    </submittedName>
</protein>
<accession>A0A9P1CIU7</accession>
<organism evidence="2">
    <name type="scientific">Cladocopium goreaui</name>
    <dbReference type="NCBI Taxonomy" id="2562237"/>
    <lineage>
        <taxon>Eukaryota</taxon>
        <taxon>Sar</taxon>
        <taxon>Alveolata</taxon>
        <taxon>Dinophyceae</taxon>
        <taxon>Suessiales</taxon>
        <taxon>Symbiodiniaceae</taxon>
        <taxon>Cladocopium</taxon>
    </lineage>
</organism>
<evidence type="ECO:0000313" key="2">
    <source>
        <dbReference type="EMBL" id="CAI3991768.1"/>
    </source>
</evidence>
<evidence type="ECO:0000313" key="4">
    <source>
        <dbReference type="Proteomes" id="UP001152797"/>
    </source>
</evidence>
<sequence length="1273" mass="142411">MHPEHVHWLLEQEETKHVVEQAKYWANTRRHEKVNKPVTEGIEVFGPADFNQLAASIVDWADMLLNGAPFTKEVEQCRLETAVQSCRTQAALLENIAAGSVLEQHHGTGRFNLVFLLQTLWLAFDLKSDSVLREALLNAVKVLYPNTRHGFIEQIISDQSMPLPSRSIRTQARFFLDLAFMQRMRQQNAERYRIGEQCGALHLLVDSSPQGGYNWLMAQLVWIAEDDLLRVFALSKQLVAHGKRLRGLAEQGFVLEEDEVEQEMNCAKALASAIHRHPCPPVGLGRGDLLHELHALYHALLLETGDPQLLAWMASCICAITSDRGVEAGYPLRGCLHIVHNATRHMLSAMPHFEDKVRPGFSALVDFLHKKITRQRFVATCLEPLPEEMVFIQLFNSFPHTVVKWRFGTLAAVCKDLAEVEVPLRRFWNSARLQFQQAARQNQEEAHARAADGAFGDNRLEGPSIFKAGEAVLSNTFWSWVHMICSLASCIGYVEAWFESCPCHSDPQGRDRMRLFGKISCPLKKIRAPELACQEFRPFLDELAMLSAAEVAFKHTVFCNDADRAWILEDFEAGRQHLQFNLTMQTSCWTHLPHRLCCLGHFDENVAQSEAAECLRIWVGMSQTERQCAHPWSKELLGVGTELGQQFRDFIRGGSLTDPGFARLASVAGKFQFIPLSEKPIEGRHAVIHKVLKKASNAGPVFLSMAERMPLLMKWSLRDVSLIADLAKKGDSLYHPLQASVTLGLSCHPDLAPLVANVLQEQPDFGSCMVWGATHKYAKVVKKVVYHVDSTSQFMSLSGVPAMDFGNKKTNKARSSIDSAYSFEERAAFQKLLDVHQASNAYTIDRSSSFSLQPLNQMVQGHAEIGAMSHTQGDMNMADADLLFDFQPDGDSAMQAVPSRNKEPGTEHLLAFRILSLRSTRLKLPVVDKDAALIWSDIAASILPVRETSNINFPDASIIVGSCPEAPGLLNDGLSDEHRQYLEHLSKFGLFAKRMVGYGSSHMMASESALLLALRRADWQLFEWRKTKAIPYPDAYPLEFDKAKPPKKYFYVNAGRQSVGQSYLAALVGLSDPALVHFFKKQGVFCLKHLQAEKYYGKLLAGNLAQAEGSDALREGTCFKPTYSTYIVGPGFTLAESFKWGAVSFKFRKKPPSYQVDCPNRNQFIRHAWGSTTTCSKTTAFNEGNKELVVQRLKTWAVAGLDCETRDDHVNLSGDVAFRPVGKLLSPEDLEEKCPKQVIKINPPIEELEKSAAAGGTKKSVQKKSLKDKASKK</sequence>
<feature type="region of interest" description="Disordered" evidence="1">
    <location>
        <begin position="1250"/>
        <end position="1273"/>
    </location>
</feature>
<reference evidence="2" key="1">
    <citation type="submission" date="2022-10" db="EMBL/GenBank/DDBJ databases">
        <authorList>
            <person name="Chen Y."/>
            <person name="Dougan E. K."/>
            <person name="Chan C."/>
            <person name="Rhodes N."/>
            <person name="Thang M."/>
        </authorList>
    </citation>
    <scope>NUCLEOTIDE SEQUENCE</scope>
</reference>
<comment type="caution">
    <text evidence="2">The sequence shown here is derived from an EMBL/GenBank/DDBJ whole genome shotgun (WGS) entry which is preliminary data.</text>
</comment>
<dbReference type="EMBL" id="CAMXCT020001628">
    <property type="protein sequence ID" value="CAL1145143.1"/>
    <property type="molecule type" value="Genomic_DNA"/>
</dbReference>
<evidence type="ECO:0000313" key="3">
    <source>
        <dbReference type="EMBL" id="CAL1145143.1"/>
    </source>
</evidence>
<dbReference type="OrthoDB" id="418940at2759"/>